<protein>
    <submittedName>
        <fullName evidence="2">Uncharacterized protein</fullName>
    </submittedName>
</protein>
<dbReference type="EMBL" id="JARKIE010000069">
    <property type="protein sequence ID" value="KAJ7689790.1"/>
    <property type="molecule type" value="Genomic_DNA"/>
</dbReference>
<dbReference type="AlphaFoldDB" id="A0AAD7GHV7"/>
<name>A0AAD7GHV7_MYCRO</name>
<feature type="region of interest" description="Disordered" evidence="1">
    <location>
        <begin position="1"/>
        <end position="26"/>
    </location>
</feature>
<accession>A0AAD7GHV7</accession>
<sequence length="360" mass="40134">MGSALYVPTEDGDAGGSTGWVRSTNPRSSRCTWWMSLERMSETETDCEADKRAIRGARLAVRGGRSSVTREGMRSEGLAVGLREGERRGLDGYTSREGGSLRAAMKFRQRWRSRRSCQKRPPSVINNWYNPGKYLVRDIDELALIELWLEIVAPSLKNAHDAYFPCASDYARTAEHRNENAVFKWWMYEPDRESPLAAAAAAAFDRAGRHSPRWLSSIPKCSDGADKSKDNLNDGGPGLPSLMYPKHSRKPWVSAGGDVAFSEQVETINGDHLTFKSPHEWNDGLNEGSSGPQRRRALLYPEHPRGSRRHKKRWGGNPYGDKRLKQGPGTLGAEDIEDLNKAFGAGSVKRHDGSIEFSSK</sequence>
<gene>
    <name evidence="2" type="ORF">B0H17DRAFT_1134732</name>
</gene>
<feature type="region of interest" description="Disordered" evidence="1">
    <location>
        <begin position="274"/>
        <end position="333"/>
    </location>
</feature>
<evidence type="ECO:0000313" key="2">
    <source>
        <dbReference type="EMBL" id="KAJ7689790.1"/>
    </source>
</evidence>
<reference evidence="2" key="1">
    <citation type="submission" date="2023-03" db="EMBL/GenBank/DDBJ databases">
        <title>Massive genome expansion in bonnet fungi (Mycena s.s.) driven by repeated elements and novel gene families across ecological guilds.</title>
        <authorList>
            <consortium name="Lawrence Berkeley National Laboratory"/>
            <person name="Harder C.B."/>
            <person name="Miyauchi S."/>
            <person name="Viragh M."/>
            <person name="Kuo A."/>
            <person name="Thoen E."/>
            <person name="Andreopoulos B."/>
            <person name="Lu D."/>
            <person name="Skrede I."/>
            <person name="Drula E."/>
            <person name="Henrissat B."/>
            <person name="Morin E."/>
            <person name="Kohler A."/>
            <person name="Barry K."/>
            <person name="LaButti K."/>
            <person name="Morin E."/>
            <person name="Salamov A."/>
            <person name="Lipzen A."/>
            <person name="Mereny Z."/>
            <person name="Hegedus B."/>
            <person name="Baldrian P."/>
            <person name="Stursova M."/>
            <person name="Weitz H."/>
            <person name="Taylor A."/>
            <person name="Grigoriev I.V."/>
            <person name="Nagy L.G."/>
            <person name="Martin F."/>
            <person name="Kauserud H."/>
        </authorList>
    </citation>
    <scope>NUCLEOTIDE SEQUENCE</scope>
    <source>
        <strain evidence="2">CBHHK067</strain>
    </source>
</reference>
<organism evidence="2 3">
    <name type="scientific">Mycena rosella</name>
    <name type="common">Pink bonnet</name>
    <name type="synonym">Agaricus rosellus</name>
    <dbReference type="NCBI Taxonomy" id="1033263"/>
    <lineage>
        <taxon>Eukaryota</taxon>
        <taxon>Fungi</taxon>
        <taxon>Dikarya</taxon>
        <taxon>Basidiomycota</taxon>
        <taxon>Agaricomycotina</taxon>
        <taxon>Agaricomycetes</taxon>
        <taxon>Agaricomycetidae</taxon>
        <taxon>Agaricales</taxon>
        <taxon>Marasmiineae</taxon>
        <taxon>Mycenaceae</taxon>
        <taxon>Mycena</taxon>
    </lineage>
</organism>
<proteinExistence type="predicted"/>
<feature type="compositionally biased region" description="Basic and acidic residues" evidence="1">
    <location>
        <begin position="223"/>
        <end position="232"/>
    </location>
</feature>
<evidence type="ECO:0000256" key="1">
    <source>
        <dbReference type="SAM" id="MobiDB-lite"/>
    </source>
</evidence>
<feature type="region of interest" description="Disordered" evidence="1">
    <location>
        <begin position="215"/>
        <end position="243"/>
    </location>
</feature>
<evidence type="ECO:0000313" key="3">
    <source>
        <dbReference type="Proteomes" id="UP001221757"/>
    </source>
</evidence>
<comment type="caution">
    <text evidence="2">The sequence shown here is derived from an EMBL/GenBank/DDBJ whole genome shotgun (WGS) entry which is preliminary data.</text>
</comment>
<keyword evidence="3" id="KW-1185">Reference proteome</keyword>
<dbReference type="Proteomes" id="UP001221757">
    <property type="component" value="Unassembled WGS sequence"/>
</dbReference>